<evidence type="ECO:0000313" key="5">
    <source>
        <dbReference type="Proteomes" id="UP001302321"/>
    </source>
</evidence>
<evidence type="ECO:0000313" key="4">
    <source>
        <dbReference type="EMBL" id="KAK4173777.1"/>
    </source>
</evidence>
<comment type="similarity">
    <text evidence="1">Belongs to the peptidase S33 family.</text>
</comment>
<reference evidence="4" key="2">
    <citation type="submission" date="2023-05" db="EMBL/GenBank/DDBJ databases">
        <authorList>
            <consortium name="Lawrence Berkeley National Laboratory"/>
            <person name="Steindorff A."/>
            <person name="Hensen N."/>
            <person name="Bonometti L."/>
            <person name="Westerberg I."/>
            <person name="Brannstrom I.O."/>
            <person name="Guillou S."/>
            <person name="Cros-Aarteil S."/>
            <person name="Calhoun S."/>
            <person name="Haridas S."/>
            <person name="Kuo A."/>
            <person name="Mondo S."/>
            <person name="Pangilinan J."/>
            <person name="Riley R."/>
            <person name="Labutti K."/>
            <person name="Andreopoulos B."/>
            <person name="Lipzen A."/>
            <person name="Chen C."/>
            <person name="Yanf M."/>
            <person name="Daum C."/>
            <person name="Ng V."/>
            <person name="Clum A."/>
            <person name="Ohm R."/>
            <person name="Martin F."/>
            <person name="Silar P."/>
            <person name="Natvig D."/>
            <person name="Lalanne C."/>
            <person name="Gautier V."/>
            <person name="Ament-Velasquez S.L."/>
            <person name="Kruys A."/>
            <person name="Hutchinson M.I."/>
            <person name="Powell A.J."/>
            <person name="Barry K."/>
            <person name="Miller A.N."/>
            <person name="Grigoriev I.V."/>
            <person name="Debuchy R."/>
            <person name="Gladieux P."/>
            <person name="Thoren M.H."/>
            <person name="Johannesson H."/>
        </authorList>
    </citation>
    <scope>NUCLEOTIDE SEQUENCE</scope>
    <source>
        <strain evidence="4">CBS 892.96</strain>
    </source>
</reference>
<protein>
    <submittedName>
        <fullName evidence="4">Epoxide hydrolase</fullName>
    </submittedName>
</protein>
<dbReference type="EMBL" id="MU866320">
    <property type="protein sequence ID" value="KAK4173777.1"/>
    <property type="molecule type" value="Genomic_DNA"/>
</dbReference>
<dbReference type="InterPro" id="IPR000639">
    <property type="entry name" value="Epox_hydrolase-like"/>
</dbReference>
<sequence length="496" mass="55294">MPLRPKKLGSVRSVLTPQRMLINTPLLNLSTCQAVNLWTYGLGTQPTSLNKSHGAPSTFMMKDFCTRPQSYSKPSGTDNKMALNLSSFGALPSGILTQPTPFSLNVPMRDVHRLSAQIDQANIAIPQYYNTHANPVNGTYGVSRSWLIEAQETWLSDFDWRAHEEEQNKFPNFRINITLPSDGQAFDLHFAALFSQREDAVPVTFLHGWPGSWMEFIPVMELLAEKYTAETLPYHIVVPSIPDYGLSYRPEETKELTMAAAGEAINTLMVQLGFGTGYVAQGGDVGSFLSQVLSHHEECKAYHLNMFFMTSQQRASVANLSVTAREQEMLDNAAMWASTGNAYAVEHGTRPSTISLVLQTNPVAMLAWMGEKFIEWSDNRHSPFPSIDTILSFVSYYWLTDSYARAMWAYSELTSVVGGELPPYNPSLTKPMGYSAFPVEIATLPESWARALFPNLVFYGVHEKGGHFAALQAPEAFLRDMEQFLEIVKDDVVGQA</sequence>
<dbReference type="InterPro" id="IPR029058">
    <property type="entry name" value="AB_hydrolase_fold"/>
</dbReference>
<evidence type="ECO:0000259" key="3">
    <source>
        <dbReference type="Pfam" id="PF06441"/>
    </source>
</evidence>
<dbReference type="GO" id="GO:0097176">
    <property type="term" value="P:epoxide metabolic process"/>
    <property type="evidence" value="ECO:0007669"/>
    <property type="project" value="TreeGrafter"/>
</dbReference>
<dbReference type="Proteomes" id="UP001302321">
    <property type="component" value="Unassembled WGS sequence"/>
</dbReference>
<name>A0AAN6W520_9PEZI</name>
<dbReference type="InterPro" id="IPR010497">
    <property type="entry name" value="Epoxide_hydro_N"/>
</dbReference>
<dbReference type="Gene3D" id="3.40.50.1820">
    <property type="entry name" value="alpha/beta hydrolase"/>
    <property type="match status" value="1"/>
</dbReference>
<dbReference type="PANTHER" id="PTHR21661:SF39">
    <property type="entry name" value="HYDROLASE, PUTATIVE (AFU_ORTHOLOGUE AFUA_3G08960)-RELATED"/>
    <property type="match status" value="1"/>
</dbReference>
<evidence type="ECO:0000256" key="2">
    <source>
        <dbReference type="ARBA" id="ARBA00022801"/>
    </source>
</evidence>
<dbReference type="AlphaFoldDB" id="A0AAN6W520"/>
<comment type="caution">
    <text evidence="4">The sequence shown here is derived from an EMBL/GenBank/DDBJ whole genome shotgun (WGS) entry which is preliminary data.</text>
</comment>
<dbReference type="Pfam" id="PF06441">
    <property type="entry name" value="EHN"/>
    <property type="match status" value="1"/>
</dbReference>
<gene>
    <name evidence="4" type="ORF">QBC36DRAFT_244746</name>
</gene>
<feature type="domain" description="Epoxide hydrolase N-terminal" evidence="3">
    <location>
        <begin position="100"/>
        <end position="216"/>
    </location>
</feature>
<dbReference type="PANTHER" id="PTHR21661">
    <property type="entry name" value="EPOXIDE HYDROLASE 1-RELATED"/>
    <property type="match status" value="1"/>
</dbReference>
<keyword evidence="2 4" id="KW-0378">Hydrolase</keyword>
<reference evidence="4" key="1">
    <citation type="journal article" date="2023" name="Mol. Phylogenet. Evol.">
        <title>Genome-scale phylogeny and comparative genomics of the fungal order Sordariales.</title>
        <authorList>
            <person name="Hensen N."/>
            <person name="Bonometti L."/>
            <person name="Westerberg I."/>
            <person name="Brannstrom I.O."/>
            <person name="Guillou S."/>
            <person name="Cros-Aarteil S."/>
            <person name="Calhoun S."/>
            <person name="Haridas S."/>
            <person name="Kuo A."/>
            <person name="Mondo S."/>
            <person name="Pangilinan J."/>
            <person name="Riley R."/>
            <person name="LaButti K."/>
            <person name="Andreopoulos B."/>
            <person name="Lipzen A."/>
            <person name="Chen C."/>
            <person name="Yan M."/>
            <person name="Daum C."/>
            <person name="Ng V."/>
            <person name="Clum A."/>
            <person name="Steindorff A."/>
            <person name="Ohm R.A."/>
            <person name="Martin F."/>
            <person name="Silar P."/>
            <person name="Natvig D.O."/>
            <person name="Lalanne C."/>
            <person name="Gautier V."/>
            <person name="Ament-Velasquez S.L."/>
            <person name="Kruys A."/>
            <person name="Hutchinson M.I."/>
            <person name="Powell A.J."/>
            <person name="Barry K."/>
            <person name="Miller A.N."/>
            <person name="Grigoriev I.V."/>
            <person name="Debuchy R."/>
            <person name="Gladieux P."/>
            <person name="Hiltunen Thoren M."/>
            <person name="Johannesson H."/>
        </authorList>
    </citation>
    <scope>NUCLEOTIDE SEQUENCE</scope>
    <source>
        <strain evidence="4">CBS 892.96</strain>
    </source>
</reference>
<organism evidence="4 5">
    <name type="scientific">Triangularia setosa</name>
    <dbReference type="NCBI Taxonomy" id="2587417"/>
    <lineage>
        <taxon>Eukaryota</taxon>
        <taxon>Fungi</taxon>
        <taxon>Dikarya</taxon>
        <taxon>Ascomycota</taxon>
        <taxon>Pezizomycotina</taxon>
        <taxon>Sordariomycetes</taxon>
        <taxon>Sordariomycetidae</taxon>
        <taxon>Sordariales</taxon>
        <taxon>Podosporaceae</taxon>
        <taxon>Triangularia</taxon>
    </lineage>
</organism>
<keyword evidence="5" id="KW-1185">Reference proteome</keyword>
<proteinExistence type="inferred from homology"/>
<dbReference type="GO" id="GO:0004301">
    <property type="term" value="F:epoxide hydrolase activity"/>
    <property type="evidence" value="ECO:0007669"/>
    <property type="project" value="TreeGrafter"/>
</dbReference>
<dbReference type="SUPFAM" id="SSF53474">
    <property type="entry name" value="alpha/beta-Hydrolases"/>
    <property type="match status" value="1"/>
</dbReference>
<dbReference type="PRINTS" id="PR00412">
    <property type="entry name" value="EPOXHYDRLASE"/>
</dbReference>
<accession>A0AAN6W520</accession>
<evidence type="ECO:0000256" key="1">
    <source>
        <dbReference type="ARBA" id="ARBA00010088"/>
    </source>
</evidence>